<reference evidence="9 10" key="1">
    <citation type="journal article" date="2020" name="bioRxiv">
        <title>Metabolic contributions of an alphaproteobacterial endosymbiont in the apicomplexan Cardiosporidium cionae.</title>
        <authorList>
            <person name="Hunter E.S."/>
            <person name="Paight C.J."/>
            <person name="Lane C.E."/>
        </authorList>
    </citation>
    <scope>NUCLEOTIDE SEQUENCE [LARGE SCALE GENOMIC DNA]</scope>
    <source>
        <strain evidence="9">ESH_2018</strain>
    </source>
</reference>
<evidence type="ECO:0000259" key="8">
    <source>
        <dbReference type="PROSITE" id="PS50258"/>
    </source>
</evidence>
<dbReference type="SUPFAM" id="SSF82895">
    <property type="entry name" value="TSP-1 type 1 repeat"/>
    <property type="match status" value="16"/>
</dbReference>
<name>A0ABQ7J5X1_9APIC</name>
<protein>
    <submittedName>
        <fullName evidence="9">Sushi domain (Scr repeat) domain-containing protein</fullName>
    </submittedName>
</protein>
<dbReference type="InterPro" id="IPR044004">
    <property type="entry name" value="TSP1_spondin_dom"/>
</dbReference>
<dbReference type="InterPro" id="IPR000800">
    <property type="entry name" value="Notch_dom"/>
</dbReference>
<dbReference type="InterPro" id="IPR000884">
    <property type="entry name" value="TSP1_rpt"/>
</dbReference>
<keyword evidence="5" id="KW-1015">Disulfide bond</keyword>
<dbReference type="EMBL" id="JADAQX010000772">
    <property type="protein sequence ID" value="KAF8819401.1"/>
    <property type="molecule type" value="Genomic_DNA"/>
</dbReference>
<proteinExistence type="predicted"/>
<dbReference type="Pfam" id="PF00090">
    <property type="entry name" value="TSP_1"/>
    <property type="match status" value="2"/>
</dbReference>
<dbReference type="PANTHER" id="PTHR20920">
    <property type="entry name" value="RPE-SPONDIN"/>
    <property type="match status" value="1"/>
</dbReference>
<feature type="domain" description="LNR" evidence="8">
    <location>
        <begin position="205"/>
        <end position="238"/>
    </location>
</feature>
<feature type="chain" id="PRO_5046498306" evidence="7">
    <location>
        <begin position="27"/>
        <end position="2012"/>
    </location>
</feature>
<keyword evidence="4" id="KW-0677">Repeat</keyword>
<dbReference type="InterPro" id="IPR039942">
    <property type="entry name" value="SBSPO"/>
</dbReference>
<dbReference type="Proteomes" id="UP000823046">
    <property type="component" value="Unassembled WGS sequence"/>
</dbReference>
<evidence type="ECO:0000256" key="5">
    <source>
        <dbReference type="ARBA" id="ARBA00023157"/>
    </source>
</evidence>
<comment type="subcellular location">
    <subcellularLocation>
        <location evidence="1">Cell membrane</location>
    </subcellularLocation>
</comment>
<dbReference type="Pfam" id="PF19028">
    <property type="entry name" value="TSP1_spondin"/>
    <property type="match status" value="13"/>
</dbReference>
<dbReference type="PROSITE" id="PS50258">
    <property type="entry name" value="LNR"/>
    <property type="match status" value="1"/>
</dbReference>
<evidence type="ECO:0000256" key="3">
    <source>
        <dbReference type="ARBA" id="ARBA00022729"/>
    </source>
</evidence>
<evidence type="ECO:0000313" key="9">
    <source>
        <dbReference type="EMBL" id="KAF8819401.1"/>
    </source>
</evidence>
<keyword evidence="3 7" id="KW-0732">Signal</keyword>
<dbReference type="Pfam" id="PF00066">
    <property type="entry name" value="Notch"/>
    <property type="match status" value="2"/>
</dbReference>
<dbReference type="SMART" id="SM00004">
    <property type="entry name" value="NL"/>
    <property type="match status" value="2"/>
</dbReference>
<dbReference type="InterPro" id="IPR036383">
    <property type="entry name" value="TSP1_rpt_sf"/>
</dbReference>
<dbReference type="PANTHER" id="PTHR20920:SF5">
    <property type="entry name" value="SMB DOMAIN-CONTAINING PROTEIN"/>
    <property type="match status" value="1"/>
</dbReference>
<evidence type="ECO:0000256" key="4">
    <source>
        <dbReference type="ARBA" id="ARBA00022737"/>
    </source>
</evidence>
<feature type="non-terminal residue" evidence="9">
    <location>
        <position position="2012"/>
    </location>
</feature>
<dbReference type="SMART" id="SM00209">
    <property type="entry name" value="TSP1"/>
    <property type="match status" value="16"/>
</dbReference>
<comment type="caution">
    <text evidence="9">The sequence shown here is derived from an EMBL/GenBank/DDBJ whole genome shotgun (WGS) entry which is preliminary data.</text>
</comment>
<keyword evidence="10" id="KW-1185">Reference proteome</keyword>
<dbReference type="Gene3D" id="2.20.100.10">
    <property type="entry name" value="Thrombospondin type-1 (TSP1) repeat"/>
    <property type="match status" value="16"/>
</dbReference>
<feature type="signal peptide" evidence="7">
    <location>
        <begin position="1"/>
        <end position="26"/>
    </location>
</feature>
<keyword evidence="2" id="KW-0472">Membrane</keyword>
<dbReference type="Gene3D" id="4.10.470.20">
    <property type="match status" value="1"/>
</dbReference>
<organism evidence="9 10">
    <name type="scientific">Cardiosporidium cionae</name>
    <dbReference type="NCBI Taxonomy" id="476202"/>
    <lineage>
        <taxon>Eukaryota</taxon>
        <taxon>Sar</taxon>
        <taxon>Alveolata</taxon>
        <taxon>Apicomplexa</taxon>
        <taxon>Aconoidasida</taxon>
        <taxon>Nephromycida</taxon>
        <taxon>Cardiosporidium</taxon>
    </lineage>
</organism>
<evidence type="ECO:0000313" key="10">
    <source>
        <dbReference type="Proteomes" id="UP000823046"/>
    </source>
</evidence>
<keyword evidence="6" id="KW-0325">Glycoprotein</keyword>
<sequence>MASNYKNILFLLILWTTLFKNTYTYGYKSFSPTDLDQWLYFPPADLHNSTSLNFYQHKHLLPYTEGTLVAYSNISKEQGFLASYPQFLNKTKKAFPVKNASFMPRFLGEAFRLLARNDLFSSNENDNSLPNFPVVAVSQHLGECKDSPLVESLGTKCSLLSRTFGERLGCQKTLVSLLSGNQKLPPGTPPTARVADACPQSCGLCEQCAANCAYWFIGNSLCDVQCNNQACQYDGGDCWSVDCVVSSWSPWSTCSVSCNGPGTQTRTRSINSPPSQGGNSCPALVDSQSGCNTGVACPADCLVSEWNQWSTCSTSCGNGIEQRTRVVTKFPDENGIACPPLEQDRGCLLAGCATGCVVSEWQEWNACTASCEGGNQYRYRTIISSPISGGSNCPNLEETQTCNTFSCVADCTVSLWEEWGACTANCNGGTKSRTRSIISGQNTLNCPPLLQQATCNSNPCPVDCQVNTWGEWQTCSATCGIGTQIRNRTILQPTVGLGITCPSLQTQRSCFKAPCPLDCEVSLWSAWSTCSATCGQGVVTRSRAVRRSPSNGGAVCPELLQSQDCSNSCHIDCVLSDWTNWSSCDSQCSSFEKPALNSIRTRTILLDSVSCPDLSSLIQTQNCAIECDRNCEVSVWQEWTACSVSCGGGQRSRQRTITTSPTGNGKICPFLRSSEACATIECPLEGQAVDCSLSEWNEWGVCDVSCGGGRQASHRQILAYPINGGSTCATTVRLKEGCNSLSCVEDCTVTGWSAWTSCTATCGNGSQTRTRSIIQNRNEFGNTCPPLSENQSCGSYPCPTNCVVTTWSDWSNCNSSCGEATQTRTRSVITPPSLDPPGTACGPTRQTSVCIGADGQCGSDCRVSEWSTWSQCDVECGGGFSFRSRAIISQPIEGGVACPQGLQDVQECNTHACALSGKTTLNFLRTTDCAVSLWSPWSVCSLSCSVNGEAGVRVRTRSVTSLARNGGANCPILQEEDRNCNSDVTCALPCEYSEWGTFSACSATCGIGQRTRQRTLLSLNSFQISQCTALSESIDCLSSVPCVVDCAVMEWDNWSSCSSTCGGGIRQRSRAIEVIPSNGGVSCPPLDEFNTCNTDSCDGRPCEVSEWQEWSSCSKFCGGGVQSRQRTILVPAFGKGDSCPALDELRGCNLQRCANTPCVDNSELVQQTGFTCSILAAQGCSRRLKILSEENNVIFPNDVPPEVRVLDACPVTCDVCNECAPGCQFRDVGQSVCEEACNVEACQNDLGDCGGDCSLDFSLVSGVTLEPNVMNLVASQNITVSCKDKFNGYGRFDSLPSISSFSLTCDGAGLYSIKPSAIGLSLLDGNSSASFSTFPTCVEDECPYIHVSNFPTSYSQLNGYYRRSSADVVGRSLYVLDVTNMPALFLLNPLNLFEDTPSFVLTYLWVFPLVELTQTNSFGWRITIDDPLTGTISDTNIAAIGSGAECIIPPLGQRESVSCPTHWTVGTSSNTIQSTDIQLECLTRPFFNSQLETANALLAAALPTNGTSIPATVRFGTSVTCNDFSDVETLTNYTCTRLKELLGCSFLLSETGQTLPTYISQTDTVSAICPFTCDQCTLCAANCPLWYTNNGHCDATCNVESCNFDGGDCGEIVQSDFSSSTTTTTAANLPSCTDKSLVTELGYTCALLQNAAVSANLDSCTTLLTSIALPERPIPAAIPSNVRILDACPATCAACDDPTRIITIPFVCQDTTLLSAEGYTLTCTMLSEAALGATACELSPASLDFRVSPTYAASRFPAINGTTVPQPSADLYGELPASLLTLNSPLREFCPVMCSVCTPTSPPSQSTCNDNPLVAAQGFSCEQLVSATPDGCNALLSSLGSGSVPTDLPAGVRVRDTCLKTCNACGSDSDSTPTNSNTSDVESNCRDDPIVIQMGYNCDVFLQFAREGCSSTLRDLLGSSFIPTNGLTDTTRISDVCNKTCNVCTSPTTPEVCKDSDLVTTLGFSCSILISVGQNGCNSLLSDLSPNSPIGADIPAGTKVSDACQESCGLCQ</sequence>
<evidence type="ECO:0000256" key="6">
    <source>
        <dbReference type="ARBA" id="ARBA00023180"/>
    </source>
</evidence>
<evidence type="ECO:0000256" key="7">
    <source>
        <dbReference type="SAM" id="SignalP"/>
    </source>
</evidence>
<evidence type="ECO:0000256" key="2">
    <source>
        <dbReference type="ARBA" id="ARBA00022475"/>
    </source>
</evidence>
<accession>A0ABQ7J5X1</accession>
<keyword evidence="2" id="KW-1003">Cell membrane</keyword>
<dbReference type="PROSITE" id="PS50092">
    <property type="entry name" value="TSP1"/>
    <property type="match status" value="15"/>
</dbReference>
<gene>
    <name evidence="9" type="ORF">IE077_001065</name>
</gene>
<evidence type="ECO:0000256" key="1">
    <source>
        <dbReference type="ARBA" id="ARBA00004236"/>
    </source>
</evidence>